<keyword evidence="7" id="KW-0732">Signal</keyword>
<feature type="transmembrane region" description="Helical" evidence="6">
    <location>
        <begin position="112"/>
        <end position="132"/>
    </location>
</feature>
<protein>
    <submittedName>
        <fullName evidence="8">Uncharacterized protein</fullName>
    </submittedName>
</protein>
<dbReference type="EMBL" id="JAAMPI010001784">
    <property type="protein sequence ID" value="KAF4624062.1"/>
    <property type="molecule type" value="Genomic_DNA"/>
</dbReference>
<keyword evidence="4 6" id="KW-0472">Membrane</keyword>
<feature type="region of interest" description="Disordered" evidence="5">
    <location>
        <begin position="188"/>
        <end position="238"/>
    </location>
</feature>
<dbReference type="InterPro" id="IPR007568">
    <property type="entry name" value="RTA1"/>
</dbReference>
<evidence type="ECO:0000256" key="4">
    <source>
        <dbReference type="ARBA" id="ARBA00023136"/>
    </source>
</evidence>
<keyword evidence="9" id="KW-1185">Reference proteome</keyword>
<proteinExistence type="predicted"/>
<feature type="transmembrane region" description="Helical" evidence="6">
    <location>
        <begin position="35"/>
        <end position="57"/>
    </location>
</feature>
<dbReference type="Proteomes" id="UP000566819">
    <property type="component" value="Unassembled WGS sequence"/>
</dbReference>
<dbReference type="GO" id="GO:0016020">
    <property type="term" value="C:membrane"/>
    <property type="evidence" value="ECO:0007669"/>
    <property type="project" value="UniProtKB-SubCell"/>
</dbReference>
<name>A0A8H4R682_9HELO</name>
<feature type="compositionally biased region" description="Basic and acidic residues" evidence="5">
    <location>
        <begin position="196"/>
        <end position="205"/>
    </location>
</feature>
<evidence type="ECO:0000256" key="1">
    <source>
        <dbReference type="ARBA" id="ARBA00004141"/>
    </source>
</evidence>
<keyword evidence="2 6" id="KW-0812">Transmembrane</keyword>
<reference evidence="8 9" key="1">
    <citation type="submission" date="2020-03" db="EMBL/GenBank/DDBJ databases">
        <title>Draft Genome Sequence of Cudoniella acicularis.</title>
        <authorList>
            <person name="Buettner E."/>
            <person name="Kellner H."/>
        </authorList>
    </citation>
    <scope>NUCLEOTIDE SEQUENCE [LARGE SCALE GENOMIC DNA]</scope>
    <source>
        <strain evidence="8 9">DSM 108380</strain>
    </source>
</reference>
<dbReference type="Pfam" id="PF04479">
    <property type="entry name" value="RTA1"/>
    <property type="match status" value="1"/>
</dbReference>
<dbReference type="OrthoDB" id="5384040at2759"/>
<comment type="subcellular location">
    <subcellularLocation>
        <location evidence="1">Membrane</location>
        <topology evidence="1">Multi-pass membrane protein</topology>
    </subcellularLocation>
</comment>
<feature type="transmembrane region" description="Helical" evidence="6">
    <location>
        <begin position="78"/>
        <end position="97"/>
    </location>
</feature>
<sequence length="238" mass="27104">MTACFVWLDVITFLIQATGGTMIDNDDPGTANLGLDIYMGGIGLQQAFLLMFILVMIRFHIDARRIGRHHPTSWRPQIYSLYVALSLITVRIIFRLVEFSSGVNGAIPKNESYFYALEATPMVLAIGTFAVVHPGRTLTSPESEFSKLIIQKGQRRWWCCGRRARTKLDPDFEMNDWTEYGAGSPLGARDVLPGYETKRSGERRGGERKHHSRRHHSRRHSSRWQSDMQYLRDSVGTA</sequence>
<dbReference type="PANTHER" id="PTHR31465:SF15">
    <property type="entry name" value="LIPID TRANSPORTER ATNI-RELATED"/>
    <property type="match status" value="1"/>
</dbReference>
<evidence type="ECO:0000256" key="5">
    <source>
        <dbReference type="SAM" id="MobiDB-lite"/>
    </source>
</evidence>
<feature type="signal peptide" evidence="7">
    <location>
        <begin position="1"/>
        <end position="19"/>
    </location>
</feature>
<evidence type="ECO:0000256" key="3">
    <source>
        <dbReference type="ARBA" id="ARBA00022989"/>
    </source>
</evidence>
<evidence type="ECO:0000313" key="9">
    <source>
        <dbReference type="Proteomes" id="UP000566819"/>
    </source>
</evidence>
<gene>
    <name evidence="8" type="ORF">G7Y89_g14112</name>
</gene>
<comment type="caution">
    <text evidence="8">The sequence shown here is derived from an EMBL/GenBank/DDBJ whole genome shotgun (WGS) entry which is preliminary data.</text>
</comment>
<evidence type="ECO:0000256" key="7">
    <source>
        <dbReference type="SAM" id="SignalP"/>
    </source>
</evidence>
<feature type="compositionally biased region" description="Basic residues" evidence="5">
    <location>
        <begin position="206"/>
        <end position="222"/>
    </location>
</feature>
<evidence type="ECO:0000256" key="2">
    <source>
        <dbReference type="ARBA" id="ARBA00022692"/>
    </source>
</evidence>
<evidence type="ECO:0000256" key="6">
    <source>
        <dbReference type="SAM" id="Phobius"/>
    </source>
</evidence>
<keyword evidence="3 6" id="KW-1133">Transmembrane helix</keyword>
<dbReference type="PANTHER" id="PTHR31465">
    <property type="entry name" value="PROTEIN RTA1-RELATED"/>
    <property type="match status" value="1"/>
</dbReference>
<accession>A0A8H4R682</accession>
<feature type="chain" id="PRO_5034592765" evidence="7">
    <location>
        <begin position="20"/>
        <end position="238"/>
    </location>
</feature>
<organism evidence="8 9">
    <name type="scientific">Cudoniella acicularis</name>
    <dbReference type="NCBI Taxonomy" id="354080"/>
    <lineage>
        <taxon>Eukaryota</taxon>
        <taxon>Fungi</taxon>
        <taxon>Dikarya</taxon>
        <taxon>Ascomycota</taxon>
        <taxon>Pezizomycotina</taxon>
        <taxon>Leotiomycetes</taxon>
        <taxon>Helotiales</taxon>
        <taxon>Tricladiaceae</taxon>
        <taxon>Cudoniella</taxon>
    </lineage>
</organism>
<dbReference type="AlphaFoldDB" id="A0A8H4R682"/>
<evidence type="ECO:0000313" key="8">
    <source>
        <dbReference type="EMBL" id="KAF4624062.1"/>
    </source>
</evidence>